<organism evidence="5 6">
    <name type="scientific">Eisenbergiella porci</name>
    <dbReference type="NCBI Taxonomy" id="2652274"/>
    <lineage>
        <taxon>Bacteria</taxon>
        <taxon>Bacillati</taxon>
        <taxon>Bacillota</taxon>
        <taxon>Clostridia</taxon>
        <taxon>Lachnospirales</taxon>
        <taxon>Lachnospiraceae</taxon>
        <taxon>Eisenbergiella</taxon>
    </lineage>
</organism>
<dbReference type="GeneID" id="86055035"/>
<sequence>MKLIETTVVEAFGKGAYQEYRIPAIVVTEKKTLLVAYESRMEAGNDWAEVDLTVRRSLDGGKRFEPAIYPAKKINCGPKGDKVTWSNPVLIADHELIHLLFHLNYERAWYCYSLDEGKTFSEPVEITDTFRNLPWEWNVCASGPGHGIVSCTGKLVVPVWLALGKVHNDKEKTGRIKDHFPSAAGCIYSDDRGKHWQAGFMTQGIENANETTVVERRDGSFLFNFRNERYEKCRVLGIADPYLSGLRRVWSETKLPDPTCFGSMVRAGKFICFVNCANADPEYLYASRIHLTVYLSRDEGLTWERVELVDENGGYADITADENGLYVFYEKGISGKVDSLQLKKFLW</sequence>
<dbReference type="GO" id="GO:0005737">
    <property type="term" value="C:cytoplasm"/>
    <property type="evidence" value="ECO:0007669"/>
    <property type="project" value="TreeGrafter"/>
</dbReference>
<dbReference type="EMBL" id="VUMI01000033">
    <property type="protein sequence ID" value="MSS90202.1"/>
    <property type="molecule type" value="Genomic_DNA"/>
</dbReference>
<comment type="catalytic activity">
    <reaction evidence="1">
        <text>Hydrolysis of alpha-(2-&gt;3)-, alpha-(2-&gt;6)-, alpha-(2-&gt;8)- glycosidic linkages of terminal sialic acid residues in oligosaccharides, glycoproteins, glycolipids, colominic acid and synthetic substrates.</text>
        <dbReference type="EC" id="3.2.1.18"/>
    </reaction>
</comment>
<dbReference type="InterPro" id="IPR011040">
    <property type="entry name" value="Sialidase"/>
</dbReference>
<dbReference type="EC" id="3.2.1.18" evidence="3"/>
<dbReference type="PANTHER" id="PTHR10628">
    <property type="entry name" value="SIALIDASE"/>
    <property type="match status" value="1"/>
</dbReference>
<dbReference type="AlphaFoldDB" id="A0A6N7W6K9"/>
<keyword evidence="6" id="KW-1185">Reference proteome</keyword>
<dbReference type="SUPFAM" id="SSF50939">
    <property type="entry name" value="Sialidases"/>
    <property type="match status" value="1"/>
</dbReference>
<dbReference type="InterPro" id="IPR026856">
    <property type="entry name" value="Sialidase_fam"/>
</dbReference>
<dbReference type="PANTHER" id="PTHR10628:SF30">
    <property type="entry name" value="EXO-ALPHA-SIALIDASE"/>
    <property type="match status" value="1"/>
</dbReference>
<dbReference type="Pfam" id="PF13088">
    <property type="entry name" value="BNR_2"/>
    <property type="match status" value="1"/>
</dbReference>
<evidence type="ECO:0000256" key="1">
    <source>
        <dbReference type="ARBA" id="ARBA00000427"/>
    </source>
</evidence>
<reference evidence="5 6" key="1">
    <citation type="submission" date="2019-08" db="EMBL/GenBank/DDBJ databases">
        <title>In-depth cultivation of the pig gut microbiome towards novel bacterial diversity and tailored functional studies.</title>
        <authorList>
            <person name="Wylensek D."/>
            <person name="Hitch T.C.A."/>
            <person name="Clavel T."/>
        </authorList>
    </citation>
    <scope>NUCLEOTIDE SEQUENCE [LARGE SCALE GENOMIC DNA]</scope>
    <source>
        <strain evidence="5 6">WCA-389-WT-23B</strain>
    </source>
</reference>
<protein>
    <recommendedName>
        <fullName evidence="3">exo-alpha-sialidase</fullName>
        <ecNumber evidence="3">3.2.1.18</ecNumber>
    </recommendedName>
</protein>
<dbReference type="GO" id="GO:0016020">
    <property type="term" value="C:membrane"/>
    <property type="evidence" value="ECO:0007669"/>
    <property type="project" value="TreeGrafter"/>
</dbReference>
<dbReference type="GO" id="GO:0006689">
    <property type="term" value="P:ganglioside catabolic process"/>
    <property type="evidence" value="ECO:0007669"/>
    <property type="project" value="TreeGrafter"/>
</dbReference>
<evidence type="ECO:0000313" key="6">
    <source>
        <dbReference type="Proteomes" id="UP000436047"/>
    </source>
</evidence>
<evidence type="ECO:0000313" key="5">
    <source>
        <dbReference type="EMBL" id="MSS90202.1"/>
    </source>
</evidence>
<dbReference type="GO" id="GO:0004308">
    <property type="term" value="F:exo-alpha-sialidase activity"/>
    <property type="evidence" value="ECO:0007669"/>
    <property type="project" value="UniProtKB-EC"/>
</dbReference>
<dbReference type="RefSeq" id="WP_154466494.1">
    <property type="nucleotide sequence ID" value="NZ_JAXFEN010000062.1"/>
</dbReference>
<evidence type="ECO:0000256" key="3">
    <source>
        <dbReference type="ARBA" id="ARBA00012733"/>
    </source>
</evidence>
<accession>A0A6N7W6K9</accession>
<feature type="domain" description="Sialidase" evidence="4">
    <location>
        <begin position="85"/>
        <end position="325"/>
    </location>
</feature>
<dbReference type="CDD" id="cd15482">
    <property type="entry name" value="Sialidase_non-viral"/>
    <property type="match status" value="1"/>
</dbReference>
<dbReference type="Gene3D" id="2.120.10.10">
    <property type="match status" value="1"/>
</dbReference>
<dbReference type="Proteomes" id="UP000436047">
    <property type="component" value="Unassembled WGS sequence"/>
</dbReference>
<dbReference type="InterPro" id="IPR036278">
    <property type="entry name" value="Sialidase_sf"/>
</dbReference>
<comment type="similarity">
    <text evidence="2">Belongs to the glycosyl hydrolase 33 family.</text>
</comment>
<evidence type="ECO:0000259" key="4">
    <source>
        <dbReference type="Pfam" id="PF13088"/>
    </source>
</evidence>
<name>A0A6N7W6K9_9FIRM</name>
<proteinExistence type="inferred from homology"/>
<gene>
    <name evidence="5" type="ORF">FYJ45_18530</name>
</gene>
<comment type="caution">
    <text evidence="5">The sequence shown here is derived from an EMBL/GenBank/DDBJ whole genome shotgun (WGS) entry which is preliminary data.</text>
</comment>
<evidence type="ECO:0000256" key="2">
    <source>
        <dbReference type="ARBA" id="ARBA00009348"/>
    </source>
</evidence>
<dbReference type="GO" id="GO:0009313">
    <property type="term" value="P:oligosaccharide catabolic process"/>
    <property type="evidence" value="ECO:0007669"/>
    <property type="project" value="TreeGrafter"/>
</dbReference>